<evidence type="ECO:0000256" key="1">
    <source>
        <dbReference type="SAM" id="Phobius"/>
    </source>
</evidence>
<feature type="transmembrane region" description="Helical" evidence="1">
    <location>
        <begin position="71"/>
        <end position="98"/>
    </location>
</feature>
<gene>
    <name evidence="2" type="ORF">ISS99_07525</name>
</gene>
<comment type="caution">
    <text evidence="2">The sequence shown here is derived from an EMBL/GenBank/DDBJ whole genome shotgun (WGS) entry which is preliminary data.</text>
</comment>
<sequence length="166" mass="18767">MQLWQRRTLGALALGGSFVGLSLGFEQLFNPVSVWDKLLLIPFLALYGWGIWSGVALLENANGALRLNRRFWAVQIPFLSSPIAGYMFASGCLLYASFYPADIRFHFDVRFGSQFGYSLLQFEQPWAFGINLFAVCIYTYLTWCIRHEASAESLRSEIMIESTPSA</sequence>
<dbReference type="Proteomes" id="UP001430193">
    <property type="component" value="Unassembled WGS sequence"/>
</dbReference>
<evidence type="ECO:0000313" key="2">
    <source>
        <dbReference type="EMBL" id="MBM7129370.1"/>
    </source>
</evidence>
<keyword evidence="1" id="KW-1133">Transmembrane helix</keyword>
<reference evidence="2" key="1">
    <citation type="submission" date="2020-10" db="EMBL/GenBank/DDBJ databases">
        <title>Phylogeny of dyella-like bacteria.</title>
        <authorList>
            <person name="Fu J."/>
        </authorList>
    </citation>
    <scope>NUCLEOTIDE SEQUENCE</scope>
    <source>
        <strain evidence="2">DHON07</strain>
    </source>
</reference>
<feature type="transmembrane region" description="Helical" evidence="1">
    <location>
        <begin position="40"/>
        <end position="59"/>
    </location>
</feature>
<dbReference type="EMBL" id="JADIKF010000037">
    <property type="protein sequence ID" value="MBM7129370.1"/>
    <property type="molecule type" value="Genomic_DNA"/>
</dbReference>
<accession>A0ABS2KET2</accession>
<proteinExistence type="predicted"/>
<dbReference type="RefSeq" id="WP_204630975.1">
    <property type="nucleotide sequence ID" value="NZ_BSOC01000004.1"/>
</dbReference>
<evidence type="ECO:0000313" key="3">
    <source>
        <dbReference type="Proteomes" id="UP001430193"/>
    </source>
</evidence>
<keyword evidence="1" id="KW-0812">Transmembrane</keyword>
<feature type="transmembrane region" description="Helical" evidence="1">
    <location>
        <begin position="126"/>
        <end position="145"/>
    </location>
</feature>
<name>A0ABS2KET2_9GAMM</name>
<keyword evidence="1" id="KW-0472">Membrane</keyword>
<protein>
    <submittedName>
        <fullName evidence="2">Uncharacterized protein</fullName>
    </submittedName>
</protein>
<organism evidence="2 3">
    <name type="scientific">Dyella mobilis</name>
    <dbReference type="NCBI Taxonomy" id="1849582"/>
    <lineage>
        <taxon>Bacteria</taxon>
        <taxon>Pseudomonadati</taxon>
        <taxon>Pseudomonadota</taxon>
        <taxon>Gammaproteobacteria</taxon>
        <taxon>Lysobacterales</taxon>
        <taxon>Rhodanobacteraceae</taxon>
        <taxon>Dyella</taxon>
    </lineage>
</organism>
<keyword evidence="3" id="KW-1185">Reference proteome</keyword>